<sequence>MPTTWRTPCSGRQWSMTWSEEGLARTWRALKDVEGEEWALSPLHKTGKVVFHAGRSFPGSREAIVVDFPAGTIKPADRLPGGGGFDVLRVPSRPGSQGREAIALVRLIDGSHELFALMAVNVLRHLEHLDCPSPRAILDAFFVRVRDWQEFMANQRRKPLSTEKQAGLMGELLMLEKLVGHSSSALVALDSWQGPLRAAQDFHVDSGAIEVKSTAAAQGFIARINSVEQLDADRRPMFLCAIRFVEDEAGETLTQCVNRLRDIMDGSGVRRQFDALLMLSRFMDEHADRYTRKLLAGEMLCFPLGDGFPCLRRDTLPGQIRNAQYDLDIESLDIEPQSMDMMFQQLGETADEPA</sequence>
<evidence type="ECO:0000313" key="1">
    <source>
        <dbReference type="EMBL" id="TKD13780.1"/>
    </source>
</evidence>
<gene>
    <name evidence="1" type="ORF">FBT96_18905</name>
</gene>
<dbReference type="OrthoDB" id="2808696at2"/>
<organism evidence="1 2">
    <name type="scientific">Rhodobacter capsulatus</name>
    <name type="common">Rhodopseudomonas capsulata</name>
    <dbReference type="NCBI Taxonomy" id="1061"/>
    <lineage>
        <taxon>Bacteria</taxon>
        <taxon>Pseudomonadati</taxon>
        <taxon>Pseudomonadota</taxon>
        <taxon>Alphaproteobacteria</taxon>
        <taxon>Rhodobacterales</taxon>
        <taxon>Rhodobacter group</taxon>
        <taxon>Rhodobacter</taxon>
    </lineage>
</organism>
<dbReference type="Pfam" id="PF14390">
    <property type="entry name" value="DUF4420"/>
    <property type="match status" value="1"/>
</dbReference>
<dbReference type="EMBL" id="SWJZ01000112">
    <property type="protein sequence ID" value="TKD13780.1"/>
    <property type="molecule type" value="Genomic_DNA"/>
</dbReference>
<dbReference type="InterPro" id="IPR025534">
    <property type="entry name" value="DUF4420"/>
</dbReference>
<accession>A0A4V5PPH2</accession>
<dbReference type="Proteomes" id="UP000310597">
    <property type="component" value="Unassembled WGS sequence"/>
</dbReference>
<proteinExistence type="predicted"/>
<name>A0A4V5PPH2_RHOCA</name>
<protein>
    <submittedName>
        <fullName evidence="1">PD-(D/E)XK motif protein</fullName>
    </submittedName>
</protein>
<comment type="caution">
    <text evidence="1">The sequence shown here is derived from an EMBL/GenBank/DDBJ whole genome shotgun (WGS) entry which is preliminary data.</text>
</comment>
<evidence type="ECO:0000313" key="2">
    <source>
        <dbReference type="Proteomes" id="UP000310597"/>
    </source>
</evidence>
<reference evidence="1 2" key="1">
    <citation type="submission" date="2019-04" db="EMBL/GenBank/DDBJ databases">
        <title>Draft Whole-Genome sequence of the purple photosynthetic bacterium Rhodobacter capsulatus SP108 with an indigenous class A beta-lactamase.</title>
        <authorList>
            <person name="Robertson S."/>
            <person name="Meyer T.E."/>
            <person name="Kyndt J.A."/>
        </authorList>
    </citation>
    <scope>NUCLEOTIDE SEQUENCE [LARGE SCALE GENOMIC DNA]</scope>
    <source>
        <strain evidence="1 2">SP108</strain>
    </source>
</reference>
<dbReference type="AlphaFoldDB" id="A0A4V5PPH2"/>